<keyword evidence="10" id="KW-0169">Cobalamin biosynthesis</keyword>
<evidence type="ECO:0000256" key="17">
    <source>
        <dbReference type="ARBA" id="ARBA00030571"/>
    </source>
</evidence>
<dbReference type="Proteomes" id="UP000621540">
    <property type="component" value="Unassembled WGS sequence"/>
</dbReference>
<comment type="caution">
    <text evidence="18">The sequence shown here is derived from an EMBL/GenBank/DDBJ whole genome shotgun (WGS) entry which is preliminary data.</text>
</comment>
<dbReference type="EC" id="2.7.1.156" evidence="8"/>
<dbReference type="GO" id="GO:0016779">
    <property type="term" value="F:nucleotidyltransferase activity"/>
    <property type="evidence" value="ECO:0007669"/>
    <property type="project" value="UniProtKB-KW"/>
</dbReference>
<evidence type="ECO:0000256" key="2">
    <source>
        <dbReference type="ARBA" id="ARBA00000711"/>
    </source>
</evidence>
<reference evidence="18 19" key="1">
    <citation type="submission" date="2020-08" db="EMBL/GenBank/DDBJ databases">
        <title>Genome public.</title>
        <authorList>
            <person name="Liu C."/>
            <person name="Sun Q."/>
        </authorList>
    </citation>
    <scope>NUCLEOTIDE SEQUENCE [LARGE SCALE GENOMIC DNA]</scope>
    <source>
        <strain evidence="18 19">BX0805</strain>
    </source>
</reference>
<evidence type="ECO:0000256" key="3">
    <source>
        <dbReference type="ARBA" id="ARBA00001522"/>
    </source>
</evidence>
<dbReference type="InterPro" id="IPR027417">
    <property type="entry name" value="P-loop_NTPase"/>
</dbReference>
<organism evidence="18 19">
    <name type="scientific">Roseburia yibonii</name>
    <dbReference type="NCBI Taxonomy" id="2763063"/>
    <lineage>
        <taxon>Bacteria</taxon>
        <taxon>Bacillati</taxon>
        <taxon>Bacillota</taxon>
        <taxon>Clostridia</taxon>
        <taxon>Lachnospirales</taxon>
        <taxon>Lachnospiraceae</taxon>
        <taxon>Roseburia</taxon>
    </lineage>
</organism>
<name>A0ABR7ICX8_9FIRM</name>
<proteinExistence type="inferred from homology"/>
<dbReference type="InterPro" id="IPR003203">
    <property type="entry name" value="CobU/CobP"/>
</dbReference>
<protein>
    <recommendedName>
        <fullName evidence="16">Adenosylcobinamide kinase</fullName>
        <ecNumber evidence="8">2.7.1.156</ecNumber>
        <ecNumber evidence="9">2.7.7.62</ecNumber>
    </recommendedName>
    <alternativeName>
        <fullName evidence="17">Adenosylcobinamide-phosphate guanylyltransferase</fullName>
    </alternativeName>
</protein>
<dbReference type="Pfam" id="PF02283">
    <property type="entry name" value="CobU"/>
    <property type="match status" value="1"/>
</dbReference>
<dbReference type="PANTHER" id="PTHR34848">
    <property type="match status" value="1"/>
</dbReference>
<keyword evidence="13 18" id="KW-0418">Kinase</keyword>
<comment type="catalytic activity">
    <reaction evidence="2">
        <text>adenosylcob(III)inamide phosphate + GTP + H(+) = adenosylcob(III)inamide-GDP + diphosphate</text>
        <dbReference type="Rhea" id="RHEA:22712"/>
        <dbReference type="ChEBI" id="CHEBI:15378"/>
        <dbReference type="ChEBI" id="CHEBI:33019"/>
        <dbReference type="ChEBI" id="CHEBI:37565"/>
        <dbReference type="ChEBI" id="CHEBI:58502"/>
        <dbReference type="ChEBI" id="CHEBI:60487"/>
        <dbReference type="EC" id="2.7.7.62"/>
    </reaction>
</comment>
<comment type="catalytic activity">
    <reaction evidence="1">
        <text>adenosylcob(III)inamide + ATP = adenosylcob(III)inamide phosphate + ADP + H(+)</text>
        <dbReference type="Rhea" id="RHEA:15769"/>
        <dbReference type="ChEBI" id="CHEBI:2480"/>
        <dbReference type="ChEBI" id="CHEBI:15378"/>
        <dbReference type="ChEBI" id="CHEBI:30616"/>
        <dbReference type="ChEBI" id="CHEBI:58502"/>
        <dbReference type="ChEBI" id="CHEBI:456216"/>
        <dbReference type="EC" id="2.7.1.156"/>
    </reaction>
</comment>
<keyword evidence="12" id="KW-0547">Nucleotide-binding</keyword>
<keyword evidence="19" id="KW-1185">Reference proteome</keyword>
<evidence type="ECO:0000256" key="8">
    <source>
        <dbReference type="ARBA" id="ARBA00012016"/>
    </source>
</evidence>
<evidence type="ECO:0000256" key="12">
    <source>
        <dbReference type="ARBA" id="ARBA00022741"/>
    </source>
</evidence>
<evidence type="ECO:0000313" key="19">
    <source>
        <dbReference type="Proteomes" id="UP000621540"/>
    </source>
</evidence>
<evidence type="ECO:0000256" key="5">
    <source>
        <dbReference type="ARBA" id="ARBA00004692"/>
    </source>
</evidence>
<sequence length="133" mass="14882">MELYVGGYAQGKTDYVKRKYKGESLVVIDGETTGLGFEDADLTAQPERVLFLHFHLWIRRLLLAGKDAEAVAAAWLKAHPDCVIVADEVGNGIVPMKRAEREYRDRLGRILISIAAESERVERVICGIGQRLK</sequence>
<keyword evidence="18" id="KW-0548">Nucleotidyltransferase</keyword>
<evidence type="ECO:0000256" key="9">
    <source>
        <dbReference type="ARBA" id="ARBA00012523"/>
    </source>
</evidence>
<evidence type="ECO:0000256" key="14">
    <source>
        <dbReference type="ARBA" id="ARBA00022840"/>
    </source>
</evidence>
<evidence type="ECO:0000256" key="7">
    <source>
        <dbReference type="ARBA" id="ARBA00007490"/>
    </source>
</evidence>
<accession>A0ABR7ICX8</accession>
<evidence type="ECO:0000256" key="4">
    <source>
        <dbReference type="ARBA" id="ARBA00003889"/>
    </source>
</evidence>
<dbReference type="PANTHER" id="PTHR34848:SF1">
    <property type="entry name" value="BIFUNCTIONAL ADENOSYLCOBALAMIN BIOSYNTHESIS PROTEIN COBU"/>
    <property type="match status" value="1"/>
</dbReference>
<comment type="pathway">
    <text evidence="6">Cofactor biosynthesis; adenosylcobalamin biosynthesis; adenosylcobalamin from cob(II)yrinate a,c-diamide: step 5/7.</text>
</comment>
<dbReference type="EMBL" id="JACOQH010000010">
    <property type="protein sequence ID" value="MBC5754765.1"/>
    <property type="molecule type" value="Genomic_DNA"/>
</dbReference>
<evidence type="ECO:0000256" key="1">
    <source>
        <dbReference type="ARBA" id="ARBA00000312"/>
    </source>
</evidence>
<evidence type="ECO:0000256" key="6">
    <source>
        <dbReference type="ARBA" id="ARBA00005159"/>
    </source>
</evidence>
<evidence type="ECO:0000256" key="13">
    <source>
        <dbReference type="ARBA" id="ARBA00022777"/>
    </source>
</evidence>
<keyword evidence="14" id="KW-0067">ATP-binding</keyword>
<evidence type="ECO:0000256" key="11">
    <source>
        <dbReference type="ARBA" id="ARBA00022679"/>
    </source>
</evidence>
<keyword evidence="11" id="KW-0808">Transferase</keyword>
<dbReference type="SUPFAM" id="SSF52540">
    <property type="entry name" value="P-loop containing nucleoside triphosphate hydrolases"/>
    <property type="match status" value="1"/>
</dbReference>
<comment type="catalytic activity">
    <reaction evidence="3">
        <text>adenosylcob(III)inamide + GTP = adenosylcob(III)inamide phosphate + GDP + H(+)</text>
        <dbReference type="Rhea" id="RHEA:15765"/>
        <dbReference type="ChEBI" id="CHEBI:2480"/>
        <dbReference type="ChEBI" id="CHEBI:15378"/>
        <dbReference type="ChEBI" id="CHEBI:37565"/>
        <dbReference type="ChEBI" id="CHEBI:58189"/>
        <dbReference type="ChEBI" id="CHEBI:58502"/>
        <dbReference type="EC" id="2.7.1.156"/>
    </reaction>
</comment>
<comment type="function">
    <text evidence="4">Catalyzes ATP-dependent phosphorylation of adenosylcobinamide and addition of GMP to adenosylcobinamide phosphate.</text>
</comment>
<dbReference type="EC" id="2.7.7.62" evidence="9"/>
<comment type="pathway">
    <text evidence="5">Cofactor biosynthesis; adenosylcobalamin biosynthesis; adenosylcobalamin from cob(II)yrinate a,c-diamide: step 6/7.</text>
</comment>
<dbReference type="RefSeq" id="WP_186982632.1">
    <property type="nucleotide sequence ID" value="NZ_JACOQH010000010.1"/>
</dbReference>
<evidence type="ECO:0000256" key="15">
    <source>
        <dbReference type="ARBA" id="ARBA00023134"/>
    </source>
</evidence>
<evidence type="ECO:0000256" key="10">
    <source>
        <dbReference type="ARBA" id="ARBA00022573"/>
    </source>
</evidence>
<evidence type="ECO:0000313" key="18">
    <source>
        <dbReference type="EMBL" id="MBC5754765.1"/>
    </source>
</evidence>
<comment type="similarity">
    <text evidence="7">Belongs to the CobU/CobP family.</text>
</comment>
<dbReference type="GO" id="GO:0016301">
    <property type="term" value="F:kinase activity"/>
    <property type="evidence" value="ECO:0007669"/>
    <property type="project" value="UniProtKB-KW"/>
</dbReference>
<gene>
    <name evidence="18" type="ORF">H8Z76_12235</name>
</gene>
<keyword evidence="15" id="KW-0342">GTP-binding</keyword>
<dbReference type="Gene3D" id="3.40.50.300">
    <property type="entry name" value="P-loop containing nucleotide triphosphate hydrolases"/>
    <property type="match status" value="1"/>
</dbReference>
<evidence type="ECO:0000256" key="16">
    <source>
        <dbReference type="ARBA" id="ARBA00029570"/>
    </source>
</evidence>